<gene>
    <name evidence="9" type="ORF">HY29_02995</name>
</gene>
<dbReference type="InterPro" id="IPR034603">
    <property type="entry name" value="Dipeptide_epimerase"/>
</dbReference>
<dbReference type="Gene3D" id="3.20.20.120">
    <property type="entry name" value="Enolase-like C-terminal domain"/>
    <property type="match status" value="1"/>
</dbReference>
<sequence length="327" mass="34640">MAQRTLEITHVSSNLNRAFTISRGAKTSAETLRVSIREGGATGRGECVPYPRYGETLPGVQAALEEMKDRLEAGMTREDLNAAMPAGAARCALDCALWDLEAKLTGTPVWQLAGLPEPKPVETAVTVSMDKPDAMGDAAKSTPGALLKLKLGDPEDLARIEAVHKARPDARLIVDANEGLLPDQFPQIVKRAASLGVVLIEQPFPAEQDDGLLRRPGPIAVCADESAHTSAEIQHLSRRYDAVNVKLDKTGGLTEAIRMVKAARESGMGVMIGCMVASSLSMAPAMLLAGLADAVDLDGPIWLADDIANGLVYSDGMVSPPTPELWG</sequence>
<feature type="domain" description="Mandelate racemase/muconate lactonizing enzyme C-terminal" evidence="8">
    <location>
        <begin position="132"/>
        <end position="222"/>
    </location>
</feature>
<keyword evidence="3 6" id="KW-0460">Magnesium</keyword>
<dbReference type="SMART" id="SM00922">
    <property type="entry name" value="MR_MLE"/>
    <property type="match status" value="1"/>
</dbReference>
<dbReference type="EC" id="5.1.1.-" evidence="7"/>
<dbReference type="InterPro" id="IPR036849">
    <property type="entry name" value="Enolase-like_C_sf"/>
</dbReference>
<evidence type="ECO:0000256" key="6">
    <source>
        <dbReference type="PIRSR" id="PIRSR634603-3"/>
    </source>
</evidence>
<dbReference type="CDD" id="cd03319">
    <property type="entry name" value="L-Ala-DL-Glu_epimerase"/>
    <property type="match status" value="1"/>
</dbReference>
<comment type="similarity">
    <text evidence="1 7">Belongs to the mandelate racemase/muconate lactonizing enzyme family.</text>
</comment>
<evidence type="ECO:0000256" key="7">
    <source>
        <dbReference type="RuleBase" id="RU366006"/>
    </source>
</evidence>
<dbReference type="PATRIC" id="fig|1280946.3.peg.2223"/>
<feature type="active site" description="Proton acceptor; specific for (S)-substrate epimerization" evidence="5">
    <location>
        <position position="246"/>
    </location>
</feature>
<feature type="active site" description="Proton acceptor; specific for (R)-substrate epimerization" evidence="5">
    <location>
        <position position="150"/>
    </location>
</feature>
<dbReference type="PANTHER" id="PTHR48080">
    <property type="entry name" value="D-GALACTONATE DEHYDRATASE-RELATED"/>
    <property type="match status" value="1"/>
</dbReference>
<evidence type="ECO:0000313" key="10">
    <source>
        <dbReference type="Proteomes" id="UP000027037"/>
    </source>
</evidence>
<proteinExistence type="inferred from homology"/>
<evidence type="ECO:0000313" key="9">
    <source>
        <dbReference type="EMBL" id="KCZ54052.1"/>
    </source>
</evidence>
<dbReference type="InterPro" id="IPR029065">
    <property type="entry name" value="Enolase_C-like"/>
</dbReference>
<dbReference type="SUPFAM" id="SSF54826">
    <property type="entry name" value="Enolase N-terminal domain-like"/>
    <property type="match status" value="1"/>
</dbReference>
<dbReference type="Proteomes" id="UP000027037">
    <property type="component" value="Unassembled WGS sequence"/>
</dbReference>
<evidence type="ECO:0000256" key="3">
    <source>
        <dbReference type="ARBA" id="ARBA00022842"/>
    </source>
</evidence>
<protein>
    <recommendedName>
        <fullName evidence="7">Dipeptide epimerase</fullName>
        <ecNumber evidence="7">5.1.1.-</ecNumber>
    </recommendedName>
</protein>
<dbReference type="InterPro" id="IPR034593">
    <property type="entry name" value="DgoD-like"/>
</dbReference>
<dbReference type="SFLD" id="SFLDF00010">
    <property type="entry name" value="dipeptide_epimerase"/>
    <property type="match status" value="1"/>
</dbReference>
<dbReference type="NCBIfam" id="NF042940">
    <property type="entry name" value="racemase_DgcA"/>
    <property type="match status" value="1"/>
</dbReference>
<dbReference type="GO" id="GO:0046872">
    <property type="term" value="F:metal ion binding"/>
    <property type="evidence" value="ECO:0007669"/>
    <property type="project" value="UniProtKB-KW"/>
</dbReference>
<dbReference type="RefSeq" id="WP_034796754.1">
    <property type="nucleotide sequence ID" value="NZ_AWFF01000043.1"/>
</dbReference>
<feature type="binding site" evidence="6">
    <location>
        <position position="201"/>
    </location>
    <ligand>
        <name>Mg(2+)</name>
        <dbReference type="ChEBI" id="CHEBI:18420"/>
    </ligand>
</feature>
<dbReference type="EMBL" id="AWFF01000043">
    <property type="protein sequence ID" value="KCZ54052.1"/>
    <property type="molecule type" value="Genomic_DNA"/>
</dbReference>
<dbReference type="InterPro" id="IPR013342">
    <property type="entry name" value="Mandelate_racemase_C"/>
</dbReference>
<dbReference type="GO" id="GO:0016855">
    <property type="term" value="F:racemase and epimerase activity, acting on amino acids and derivatives"/>
    <property type="evidence" value="ECO:0007669"/>
    <property type="project" value="UniProtKB-UniRule"/>
</dbReference>
<keyword evidence="4 7" id="KW-0413">Isomerase</keyword>
<evidence type="ECO:0000256" key="4">
    <source>
        <dbReference type="ARBA" id="ARBA00023235"/>
    </source>
</evidence>
<comment type="cofactor">
    <cofactor evidence="6 7">
        <name>Mg(2+)</name>
        <dbReference type="ChEBI" id="CHEBI:18420"/>
    </cofactor>
    <text evidence="6 7">Binds 1 Mg(2+) ion per subunit.</text>
</comment>
<dbReference type="eggNOG" id="COG4948">
    <property type="taxonomic scope" value="Bacteria"/>
</dbReference>
<dbReference type="Gene3D" id="3.30.390.10">
    <property type="entry name" value="Enolase-like, N-terminal domain"/>
    <property type="match status" value="1"/>
</dbReference>
<dbReference type="OrthoDB" id="9782675at2"/>
<dbReference type="InterPro" id="IPR029017">
    <property type="entry name" value="Enolase-like_N"/>
</dbReference>
<feature type="binding site" evidence="6">
    <location>
        <position position="175"/>
    </location>
    <ligand>
        <name>Mg(2+)</name>
        <dbReference type="ChEBI" id="CHEBI:18420"/>
    </ligand>
</feature>
<name>A0A062U701_9PROT</name>
<comment type="caution">
    <text evidence="9">The sequence shown here is derived from an EMBL/GenBank/DDBJ whole genome shotgun (WGS) entry which is preliminary data.</text>
</comment>
<dbReference type="InterPro" id="IPR013341">
    <property type="entry name" value="Mandelate_racemase_N_dom"/>
</dbReference>
<organism evidence="9 10">
    <name type="scientific">Hyphomonas beringensis</name>
    <dbReference type="NCBI Taxonomy" id="1280946"/>
    <lineage>
        <taxon>Bacteria</taxon>
        <taxon>Pseudomonadati</taxon>
        <taxon>Pseudomonadota</taxon>
        <taxon>Alphaproteobacteria</taxon>
        <taxon>Hyphomonadales</taxon>
        <taxon>Hyphomonadaceae</taxon>
        <taxon>Hyphomonas</taxon>
    </lineage>
</organism>
<dbReference type="Pfam" id="PF13378">
    <property type="entry name" value="MR_MLE_C"/>
    <property type="match status" value="1"/>
</dbReference>
<feature type="binding site" evidence="6">
    <location>
        <position position="224"/>
    </location>
    <ligand>
        <name>Mg(2+)</name>
        <dbReference type="ChEBI" id="CHEBI:18420"/>
    </ligand>
</feature>
<reference evidence="9 10" key="1">
    <citation type="journal article" date="2014" name="Antonie Van Leeuwenhoek">
        <title>Hyphomonas beringensis sp. nov. and Hyphomonas chukchiensis sp. nov., isolated from surface seawater of the Bering Sea and Chukchi Sea.</title>
        <authorList>
            <person name="Li C."/>
            <person name="Lai Q."/>
            <person name="Li G."/>
            <person name="Dong C."/>
            <person name="Wang J."/>
            <person name="Liao Y."/>
            <person name="Shao Z."/>
        </authorList>
    </citation>
    <scope>NUCLEOTIDE SEQUENCE [LARGE SCALE GENOMIC DNA]</scope>
    <source>
        <strain evidence="9 10">25B14_1</strain>
    </source>
</reference>
<dbReference type="STRING" id="1280946.HY29_02995"/>
<keyword evidence="2 6" id="KW-0479">Metal-binding</keyword>
<dbReference type="PANTHER" id="PTHR48080:SF3">
    <property type="entry name" value="ENOLASE SUPERFAMILY MEMBER DDB_G0284701"/>
    <property type="match status" value="1"/>
</dbReference>
<dbReference type="SFLD" id="SFLDG00180">
    <property type="entry name" value="muconate_cycloisomerase"/>
    <property type="match status" value="1"/>
</dbReference>
<evidence type="ECO:0000256" key="5">
    <source>
        <dbReference type="PIRSR" id="PIRSR634603-1"/>
    </source>
</evidence>
<dbReference type="SFLD" id="SFLDS00001">
    <property type="entry name" value="Enolase"/>
    <property type="match status" value="1"/>
</dbReference>
<keyword evidence="10" id="KW-1185">Reference proteome</keyword>
<dbReference type="SUPFAM" id="SSF51604">
    <property type="entry name" value="Enolase C-terminal domain-like"/>
    <property type="match status" value="1"/>
</dbReference>
<evidence type="ECO:0000256" key="2">
    <source>
        <dbReference type="ARBA" id="ARBA00022723"/>
    </source>
</evidence>
<evidence type="ECO:0000259" key="8">
    <source>
        <dbReference type="SMART" id="SM00922"/>
    </source>
</evidence>
<dbReference type="AlphaFoldDB" id="A0A062U701"/>
<dbReference type="Pfam" id="PF02746">
    <property type="entry name" value="MR_MLE_N"/>
    <property type="match status" value="1"/>
</dbReference>
<evidence type="ECO:0000256" key="1">
    <source>
        <dbReference type="ARBA" id="ARBA00008031"/>
    </source>
</evidence>
<accession>A0A062U701</accession>